<gene>
    <name evidence="2" type="ORF">Q5761_04440</name>
</gene>
<evidence type="ECO:0000256" key="1">
    <source>
        <dbReference type="SAM" id="MobiDB-lite"/>
    </source>
</evidence>
<keyword evidence="3" id="KW-1185">Reference proteome</keyword>
<feature type="compositionally biased region" description="Pro residues" evidence="1">
    <location>
        <begin position="411"/>
        <end position="428"/>
    </location>
</feature>
<dbReference type="Proteomes" id="UP001304683">
    <property type="component" value="Chromosome"/>
</dbReference>
<reference evidence="2 3" key="1">
    <citation type="submission" date="2023-08" db="EMBL/GenBank/DDBJ databases">
        <title>Genome sequence of Thermaerobacter compostii strain Ins1, a spore-forming filamentous bacterium isolated from a deep geothermal reservoir.</title>
        <authorList>
            <person name="Bregnard D."/>
            <person name="Gonzalez D."/>
            <person name="Junier P."/>
        </authorList>
    </citation>
    <scope>NUCLEOTIDE SEQUENCE [LARGE SCALE GENOMIC DNA]</scope>
    <source>
        <strain evidence="2 3">Ins1</strain>
    </source>
</reference>
<feature type="region of interest" description="Disordered" evidence="1">
    <location>
        <begin position="408"/>
        <end position="450"/>
    </location>
</feature>
<sequence>MIGGGGTPPGTIPPAGVGRAVGGLGPGRGAGLGLVALGMLLLLAWLLARPPGAPLASPALSVRTATLAFAWPEYRARTALTADERRELVRALRRVRPAGRGTVSAPPGPHFAYWRLEWTDAAGRRHEILISREGRFFQTDRGHLDRTEALWAVLAPATRRLADAFFGEPLPWPQVDRLWPWDAVASLRDLETGRTLRVVRYGGYQHADAEPLTRQDTAVLRSLFGGAWSWRRRAVVLEVGGRRVAASINGMPHGEDIVAGNDFDGHFCVHTLAATTHASDRVDPGHHLMVLKSSGQLVDALRSAPPHAVASWLSIALANGDAATAAHMVTDPRDPAWTTLARRLTTLLAFVKVERATTLAVQGPRARVRLQGTAYYASEPPAAPFDLTWTMIRQDGFWTVAADDVADLLPSPHPSGRPAPAPPSPSPADPAADAGLPTAWQGCAPGASPR</sequence>
<dbReference type="EMBL" id="CP132508">
    <property type="protein sequence ID" value="WPD19904.1"/>
    <property type="molecule type" value="Genomic_DNA"/>
</dbReference>
<evidence type="ECO:0000313" key="2">
    <source>
        <dbReference type="EMBL" id="WPD19904.1"/>
    </source>
</evidence>
<accession>A0ABZ0QQW9</accession>
<proteinExistence type="predicted"/>
<organism evidence="2 3">
    <name type="scientific">Thermaerobacter composti</name>
    <dbReference type="NCBI Taxonomy" id="554949"/>
    <lineage>
        <taxon>Bacteria</taxon>
        <taxon>Bacillati</taxon>
        <taxon>Bacillota</taxon>
        <taxon>Clostridia</taxon>
        <taxon>Eubacteriales</taxon>
        <taxon>Clostridiales Family XVII. Incertae Sedis</taxon>
        <taxon>Thermaerobacter</taxon>
    </lineage>
</organism>
<protein>
    <recommendedName>
        <fullName evidence="4">Regulatory protein YycH domain-containing protein</fullName>
    </recommendedName>
</protein>
<evidence type="ECO:0008006" key="4">
    <source>
        <dbReference type="Google" id="ProtNLM"/>
    </source>
</evidence>
<dbReference type="RefSeq" id="WP_207669856.1">
    <property type="nucleotide sequence ID" value="NZ_CP132508.1"/>
</dbReference>
<evidence type="ECO:0000313" key="3">
    <source>
        <dbReference type="Proteomes" id="UP001304683"/>
    </source>
</evidence>
<name>A0ABZ0QQW9_9FIRM</name>